<evidence type="ECO:0000313" key="1">
    <source>
        <dbReference type="EMBL" id="GAA1816009.1"/>
    </source>
</evidence>
<reference evidence="1 2" key="1">
    <citation type="journal article" date="2019" name="Int. J. Syst. Evol. Microbiol.">
        <title>The Global Catalogue of Microorganisms (GCM) 10K type strain sequencing project: providing services to taxonomists for standard genome sequencing and annotation.</title>
        <authorList>
            <consortium name="The Broad Institute Genomics Platform"/>
            <consortium name="The Broad Institute Genome Sequencing Center for Infectious Disease"/>
            <person name="Wu L."/>
            <person name="Ma J."/>
        </authorList>
    </citation>
    <scope>NUCLEOTIDE SEQUENCE [LARGE SCALE GENOMIC DNA]</scope>
    <source>
        <strain evidence="1 2">JCM 14322</strain>
    </source>
</reference>
<evidence type="ECO:0000313" key="2">
    <source>
        <dbReference type="Proteomes" id="UP001500002"/>
    </source>
</evidence>
<organism evidence="1 2">
    <name type="scientific">Agromyces neolithicus</name>
    <dbReference type="NCBI Taxonomy" id="269420"/>
    <lineage>
        <taxon>Bacteria</taxon>
        <taxon>Bacillati</taxon>
        <taxon>Actinomycetota</taxon>
        <taxon>Actinomycetes</taxon>
        <taxon>Micrococcales</taxon>
        <taxon>Microbacteriaceae</taxon>
        <taxon>Agromyces</taxon>
    </lineage>
</organism>
<name>A0ABN2M9B4_9MICO</name>
<accession>A0ABN2M9B4</accession>
<keyword evidence="2" id="KW-1185">Reference proteome</keyword>
<gene>
    <name evidence="1" type="ORF">GCM10009749_27290</name>
</gene>
<comment type="caution">
    <text evidence="1">The sequence shown here is derived from an EMBL/GenBank/DDBJ whole genome shotgun (WGS) entry which is preliminary data.</text>
</comment>
<dbReference type="Proteomes" id="UP001500002">
    <property type="component" value="Unassembled WGS sequence"/>
</dbReference>
<sequence>MAVQLLVRCREYRHRELDLDALKSEIWSAAAQIVVPDERVLRGFLQKVEGKLDMLQFTVDEPEIRQASLEVVAVIEARLASYLTDGDE</sequence>
<dbReference type="RefSeq" id="WP_344296871.1">
    <property type="nucleotide sequence ID" value="NZ_BAAANJ010000013.1"/>
</dbReference>
<proteinExistence type="predicted"/>
<protein>
    <submittedName>
        <fullName evidence="1">Uncharacterized protein</fullName>
    </submittedName>
</protein>
<dbReference type="EMBL" id="BAAANJ010000013">
    <property type="protein sequence ID" value="GAA1816009.1"/>
    <property type="molecule type" value="Genomic_DNA"/>
</dbReference>